<reference evidence="2 3" key="1">
    <citation type="submission" date="2016-02" db="EMBL/GenBank/DDBJ databases">
        <title>Genome analysis of coral dinoflagellate symbionts highlights evolutionary adaptations to a symbiotic lifestyle.</title>
        <authorList>
            <person name="Aranda M."/>
            <person name="Li Y."/>
            <person name="Liew Y.J."/>
            <person name="Baumgarten S."/>
            <person name="Simakov O."/>
            <person name="Wilson M."/>
            <person name="Piel J."/>
            <person name="Ashoor H."/>
            <person name="Bougouffa S."/>
            <person name="Bajic V.B."/>
            <person name="Ryu T."/>
            <person name="Ravasi T."/>
            <person name="Bayer T."/>
            <person name="Micklem G."/>
            <person name="Kim H."/>
            <person name="Bhak J."/>
            <person name="Lajeunesse T.C."/>
            <person name="Voolstra C.R."/>
        </authorList>
    </citation>
    <scope>NUCLEOTIDE SEQUENCE [LARGE SCALE GENOMIC DNA]</scope>
    <source>
        <strain evidence="2 3">CCMP2467</strain>
    </source>
</reference>
<dbReference type="EMBL" id="LSRX01000332">
    <property type="protein sequence ID" value="OLQ00303.1"/>
    <property type="molecule type" value="Genomic_DNA"/>
</dbReference>
<sequence length="482" mass="51967">MLAVIGDRAAREVALKLLACVKENPAKGEKAKAAALADRARELCILDMPLFETTVISDDEDSGKAAAREHAGTADPEPAVVPAEVVDLEGETAAAETAAPELAVPTEVVDLGDNGDKPAEIEASAADQPGLVEIEVSANQPDSLESFVEIAEMIEACTYADEPGRGHGSGPDGLYKYPEPLPVLSMDAILEKAAVADAPVYSDQGQDGGATKKRRKLPKNPVDAKHMGKVVKGDPKAADAAAVTVPGMAELPEDLSGITGNQLRAKARQSTGVCKQRRLCLPALVSSFRAKLPDSSKKQIFRLDKLKIAGALHAGHSKDRPALQWQDQGPFLEAETDDAFVQFMKETESPHDATSHKVVPTAFDSSDSEQLYNSSDSGEEKWIDHWCDEYNGFASDDELANLNSLDDLAKINGPQEIKVTPETNKAFQQDLFKKLVSADDLAGRRPYGFVTRMLRCFGWKRYESNQIRLGLETAMRDISVSD</sequence>
<keyword evidence="3" id="KW-1185">Reference proteome</keyword>
<name>A0A1Q9DYR4_SYMMI</name>
<protein>
    <submittedName>
        <fullName evidence="2">Uncharacterized protein</fullName>
    </submittedName>
</protein>
<comment type="caution">
    <text evidence="2">The sequence shown here is derived from an EMBL/GenBank/DDBJ whole genome shotgun (WGS) entry which is preliminary data.</text>
</comment>
<dbReference type="OrthoDB" id="10293812at2759"/>
<feature type="region of interest" description="Disordered" evidence="1">
    <location>
        <begin position="201"/>
        <end position="227"/>
    </location>
</feature>
<organism evidence="2 3">
    <name type="scientific">Symbiodinium microadriaticum</name>
    <name type="common">Dinoflagellate</name>
    <name type="synonym">Zooxanthella microadriatica</name>
    <dbReference type="NCBI Taxonomy" id="2951"/>
    <lineage>
        <taxon>Eukaryota</taxon>
        <taxon>Sar</taxon>
        <taxon>Alveolata</taxon>
        <taxon>Dinophyceae</taxon>
        <taxon>Suessiales</taxon>
        <taxon>Symbiodiniaceae</taxon>
        <taxon>Symbiodinium</taxon>
    </lineage>
</organism>
<evidence type="ECO:0000313" key="2">
    <source>
        <dbReference type="EMBL" id="OLQ00303.1"/>
    </source>
</evidence>
<accession>A0A1Q9DYR4</accession>
<evidence type="ECO:0000313" key="3">
    <source>
        <dbReference type="Proteomes" id="UP000186817"/>
    </source>
</evidence>
<dbReference type="Proteomes" id="UP000186817">
    <property type="component" value="Unassembled WGS sequence"/>
</dbReference>
<dbReference type="AlphaFoldDB" id="A0A1Q9DYR4"/>
<evidence type="ECO:0000256" key="1">
    <source>
        <dbReference type="SAM" id="MobiDB-lite"/>
    </source>
</evidence>
<gene>
    <name evidence="2" type="ORF">AK812_SmicGene17056</name>
</gene>
<proteinExistence type="predicted"/>